<organism evidence="1 2">
    <name type="scientific">Blautia obeum</name>
    <dbReference type="NCBI Taxonomy" id="40520"/>
    <lineage>
        <taxon>Bacteria</taxon>
        <taxon>Bacillati</taxon>
        <taxon>Bacillota</taxon>
        <taxon>Clostridia</taxon>
        <taxon>Lachnospirales</taxon>
        <taxon>Lachnospiraceae</taxon>
        <taxon>Blautia</taxon>
    </lineage>
</organism>
<accession>A0A173ZWF6</accession>
<reference evidence="1 2" key="1">
    <citation type="submission" date="2015-09" db="EMBL/GenBank/DDBJ databases">
        <authorList>
            <consortium name="Pathogen Informatics"/>
        </authorList>
    </citation>
    <scope>NUCLEOTIDE SEQUENCE [LARGE SCALE GENOMIC DNA]</scope>
    <source>
        <strain evidence="1 2">2789STDY5608838</strain>
    </source>
</reference>
<protein>
    <submittedName>
        <fullName evidence="1">Uncharacterized protein</fullName>
    </submittedName>
</protein>
<sequence length="49" mass="5804">MRWKHEQHYASALVVLQYLNGMKEKIIDAQNAKAYIQLLDSLTRQMKNI</sequence>
<dbReference type="RefSeq" id="WP_155511684.1">
    <property type="nucleotide sequence ID" value="NZ_CYZA01000006.1"/>
</dbReference>
<dbReference type="EMBL" id="CYZA01000006">
    <property type="protein sequence ID" value="CUN80554.1"/>
    <property type="molecule type" value="Genomic_DNA"/>
</dbReference>
<evidence type="ECO:0000313" key="2">
    <source>
        <dbReference type="Proteomes" id="UP000095447"/>
    </source>
</evidence>
<gene>
    <name evidence="1" type="ORF">ERS852395_01366</name>
</gene>
<proteinExistence type="predicted"/>
<dbReference type="Proteomes" id="UP000095447">
    <property type="component" value="Unassembled WGS sequence"/>
</dbReference>
<dbReference type="AlphaFoldDB" id="A0A173ZWF6"/>
<evidence type="ECO:0000313" key="1">
    <source>
        <dbReference type="EMBL" id="CUN80554.1"/>
    </source>
</evidence>
<name>A0A173ZWF6_9FIRM</name>